<evidence type="ECO:0000313" key="7">
    <source>
        <dbReference type="Proteomes" id="UP001567572"/>
    </source>
</evidence>
<dbReference type="Gene3D" id="3.60.15.10">
    <property type="entry name" value="Ribonuclease Z/Hydroxyacylglutathione hydrolase-like"/>
    <property type="match status" value="1"/>
</dbReference>
<evidence type="ECO:0000256" key="3">
    <source>
        <dbReference type="ARBA" id="ARBA00022801"/>
    </source>
</evidence>
<dbReference type="RefSeq" id="WP_371161145.1">
    <property type="nucleotide sequence ID" value="NZ_JBEDNX010000004.1"/>
</dbReference>
<evidence type="ECO:0000256" key="1">
    <source>
        <dbReference type="ARBA" id="ARBA00001947"/>
    </source>
</evidence>
<sequence length="213" mass="23159">MDPITVTADAEEFTCNAYLVVGDETTLVDAGTMPGVDGVVADALADARVDDLDRVVITHQHRDHVGELDAVVERFDPEVLAYADHPHRDAALGDGDAVRVGDEDCEVVYTPGHADDHVALVGDERLYSGDVVVYNDGAFDNGSFGRTDMAGQSRERLIESLHEILDRLPDSAGTMFPGHGDVYRAADGPDTVREVIERAAERAERREPKYPDD</sequence>
<keyword evidence="7" id="KW-1185">Reference proteome</keyword>
<organism evidence="6 7">
    <name type="scientific">Halorubrum miltondacostae</name>
    <dbReference type="NCBI Taxonomy" id="3076378"/>
    <lineage>
        <taxon>Archaea</taxon>
        <taxon>Methanobacteriati</taxon>
        <taxon>Methanobacteriota</taxon>
        <taxon>Stenosarchaea group</taxon>
        <taxon>Halobacteria</taxon>
        <taxon>Halobacteriales</taxon>
        <taxon>Haloferacaceae</taxon>
        <taxon>Halorubrum</taxon>
    </lineage>
</organism>
<comment type="caution">
    <text evidence="6">The sequence shown here is derived from an EMBL/GenBank/DDBJ whole genome shotgun (WGS) entry which is preliminary data.</text>
</comment>
<evidence type="ECO:0000256" key="2">
    <source>
        <dbReference type="ARBA" id="ARBA00022723"/>
    </source>
</evidence>
<accession>A0ABD5M3K8</accession>
<evidence type="ECO:0000256" key="4">
    <source>
        <dbReference type="ARBA" id="ARBA00022833"/>
    </source>
</evidence>
<dbReference type="Proteomes" id="UP001567572">
    <property type="component" value="Unassembled WGS sequence"/>
</dbReference>
<dbReference type="PANTHER" id="PTHR46233">
    <property type="entry name" value="HYDROXYACYLGLUTATHIONE HYDROLASE GLOC"/>
    <property type="match status" value="1"/>
</dbReference>
<evidence type="ECO:0000259" key="5">
    <source>
        <dbReference type="SMART" id="SM00849"/>
    </source>
</evidence>
<proteinExistence type="predicted"/>
<keyword evidence="2" id="KW-0479">Metal-binding</keyword>
<dbReference type="Pfam" id="PF00753">
    <property type="entry name" value="Lactamase_B"/>
    <property type="match status" value="1"/>
</dbReference>
<reference evidence="6 7" key="1">
    <citation type="submission" date="2024-06" db="EMBL/GenBank/DDBJ databases">
        <title>Halorubrum miltondacostae sp. nov., a potential PHA producer isolated from an inland solar saltern in Rio Maior, Portugal.</title>
        <authorList>
            <person name="Albuquerque L."/>
            <person name="Viver T."/>
            <person name="Barroso C."/>
            <person name="Claudino R."/>
            <person name="Galvan M."/>
            <person name="Simoes G."/>
            <person name="Lobo Da Cunha A."/>
            <person name="Egas C."/>
        </authorList>
    </citation>
    <scope>NUCLEOTIDE SEQUENCE [LARGE SCALE GENOMIC DNA]</scope>
    <source>
        <strain evidence="6 7">RMP-11</strain>
    </source>
</reference>
<dbReference type="InterPro" id="IPR036866">
    <property type="entry name" value="RibonucZ/Hydroxyglut_hydro"/>
</dbReference>
<comment type="cofactor">
    <cofactor evidence="1">
        <name>Zn(2+)</name>
        <dbReference type="ChEBI" id="CHEBI:29105"/>
    </cofactor>
</comment>
<keyword evidence="4" id="KW-0862">Zinc</keyword>
<protein>
    <submittedName>
        <fullName evidence="6">MBL fold metallo-hydrolase</fullName>
    </submittedName>
</protein>
<gene>
    <name evidence="6" type="ORF">ABNG04_06695</name>
</gene>
<dbReference type="GO" id="GO:0016787">
    <property type="term" value="F:hydrolase activity"/>
    <property type="evidence" value="ECO:0007669"/>
    <property type="project" value="UniProtKB-KW"/>
</dbReference>
<dbReference type="CDD" id="cd06262">
    <property type="entry name" value="metallo-hydrolase-like_MBL-fold"/>
    <property type="match status" value="1"/>
</dbReference>
<dbReference type="SUPFAM" id="SSF56281">
    <property type="entry name" value="Metallo-hydrolase/oxidoreductase"/>
    <property type="match status" value="1"/>
</dbReference>
<dbReference type="SMART" id="SM00849">
    <property type="entry name" value="Lactamase_B"/>
    <property type="match status" value="1"/>
</dbReference>
<dbReference type="AlphaFoldDB" id="A0ABD5M3K8"/>
<dbReference type="GO" id="GO:0046872">
    <property type="term" value="F:metal ion binding"/>
    <property type="evidence" value="ECO:0007669"/>
    <property type="project" value="UniProtKB-KW"/>
</dbReference>
<dbReference type="EMBL" id="JBEDNY010000002">
    <property type="protein sequence ID" value="MEZ3163563.1"/>
    <property type="molecule type" value="Genomic_DNA"/>
</dbReference>
<feature type="domain" description="Metallo-beta-lactamase" evidence="5">
    <location>
        <begin position="14"/>
        <end position="179"/>
    </location>
</feature>
<keyword evidence="3" id="KW-0378">Hydrolase</keyword>
<dbReference type="InterPro" id="IPR001279">
    <property type="entry name" value="Metallo-B-lactamas"/>
</dbReference>
<dbReference type="InterPro" id="IPR051453">
    <property type="entry name" value="MBL_Glyoxalase_II"/>
</dbReference>
<name>A0ABD5M3K8_9EURY</name>
<evidence type="ECO:0000313" key="6">
    <source>
        <dbReference type="EMBL" id="MEZ3163563.1"/>
    </source>
</evidence>
<dbReference type="PANTHER" id="PTHR46233:SF3">
    <property type="entry name" value="HYDROXYACYLGLUTATHIONE HYDROLASE GLOC"/>
    <property type="match status" value="1"/>
</dbReference>